<evidence type="ECO:0000313" key="3">
    <source>
        <dbReference type="EMBL" id="ENZ82422.1"/>
    </source>
</evidence>
<organism evidence="3 4">
    <name type="scientific">Caulobacter vibrioides OR37</name>
    <dbReference type="NCBI Taxonomy" id="1292034"/>
    <lineage>
        <taxon>Bacteria</taxon>
        <taxon>Pseudomonadati</taxon>
        <taxon>Pseudomonadota</taxon>
        <taxon>Alphaproteobacteria</taxon>
        <taxon>Caulobacterales</taxon>
        <taxon>Caulobacteraceae</taxon>
        <taxon>Caulobacter</taxon>
    </lineage>
</organism>
<evidence type="ECO:0000313" key="4">
    <source>
        <dbReference type="Proteomes" id="UP000013063"/>
    </source>
</evidence>
<dbReference type="AlphaFoldDB" id="R0EMV3"/>
<dbReference type="RefSeq" id="WP_004618125.1">
    <property type="nucleotide sequence ID" value="NZ_APMP01000007.1"/>
</dbReference>
<protein>
    <submittedName>
        <fullName evidence="3">Uncharacterized protein</fullName>
    </submittedName>
</protein>
<dbReference type="eggNOG" id="ENOG5033PWF">
    <property type="taxonomic scope" value="Bacteria"/>
</dbReference>
<keyword evidence="4" id="KW-1185">Reference proteome</keyword>
<gene>
    <name evidence="3" type="ORF">OR37_01692</name>
</gene>
<dbReference type="PATRIC" id="fig|1292034.3.peg.1677"/>
<feature type="region of interest" description="Disordered" evidence="1">
    <location>
        <begin position="166"/>
        <end position="186"/>
    </location>
</feature>
<dbReference type="EMBL" id="APMP01000007">
    <property type="protein sequence ID" value="ENZ82422.1"/>
    <property type="molecule type" value="Genomic_DNA"/>
</dbReference>
<reference evidence="3 4" key="1">
    <citation type="journal article" date="2013" name="Genome Announc.">
        <title>Draft Genome Sequence for Caulobacter sp. Strain OR37, a Bacterium Tolerant to Heavy Metals.</title>
        <authorList>
            <person name="Utturkar S.M."/>
            <person name="Bollmann A."/>
            <person name="Brzoska R.M."/>
            <person name="Klingeman D.M."/>
            <person name="Epstein S.E."/>
            <person name="Palumbo A.V."/>
            <person name="Brown S.D."/>
        </authorList>
    </citation>
    <scope>NUCLEOTIDE SEQUENCE [LARGE SCALE GENOMIC DNA]</scope>
    <source>
        <strain evidence="3 4">OR37</strain>
    </source>
</reference>
<dbReference type="OrthoDB" id="7202689at2"/>
<feature type="chain" id="PRO_5004341190" evidence="2">
    <location>
        <begin position="22"/>
        <end position="186"/>
    </location>
</feature>
<evidence type="ECO:0000256" key="1">
    <source>
        <dbReference type="SAM" id="MobiDB-lite"/>
    </source>
</evidence>
<accession>R0EMV3</accession>
<name>R0EMV3_CAUVI</name>
<feature type="signal peptide" evidence="2">
    <location>
        <begin position="1"/>
        <end position="21"/>
    </location>
</feature>
<keyword evidence="2" id="KW-0732">Signal</keyword>
<sequence length="186" mass="20038" precursor="true">MKRAILAGLSLAVLTTSAARAETRMFSYDPISPDAKRLTGAGVTILFNQGLLGGARPIKVLATGVPAQALLKAGREKDLGPGGLKAMDGVDADAALFEVDPKAAQGKIYLRAFCPGSTRLWLSFSAIAVRRDLRIQAFGDDPKADGKARLCGTLDFSYRGEWRLPKNRMPDPMEDWTNEPNHPSPD</sequence>
<proteinExistence type="predicted"/>
<dbReference type="Proteomes" id="UP000013063">
    <property type="component" value="Unassembled WGS sequence"/>
</dbReference>
<dbReference type="STRING" id="1292034.OR37_01692"/>
<comment type="caution">
    <text evidence="3">The sequence shown here is derived from an EMBL/GenBank/DDBJ whole genome shotgun (WGS) entry which is preliminary data.</text>
</comment>
<evidence type="ECO:0000256" key="2">
    <source>
        <dbReference type="SAM" id="SignalP"/>
    </source>
</evidence>